<name>A0A6I9N138_9TELE</name>
<dbReference type="Gene3D" id="1.25.40.20">
    <property type="entry name" value="Ankyrin repeat-containing domain"/>
    <property type="match status" value="1"/>
</dbReference>
<feature type="repeat" description="ANK" evidence="1">
    <location>
        <begin position="25"/>
        <end position="57"/>
    </location>
</feature>
<gene>
    <name evidence="3" type="primary">LOC104944173</name>
</gene>
<evidence type="ECO:0000313" key="3">
    <source>
        <dbReference type="RefSeq" id="XP_010767976.1"/>
    </source>
</evidence>
<organism evidence="2 3">
    <name type="scientific">Notothenia coriiceps</name>
    <name type="common">black rockcod</name>
    <dbReference type="NCBI Taxonomy" id="8208"/>
    <lineage>
        <taxon>Eukaryota</taxon>
        <taxon>Metazoa</taxon>
        <taxon>Chordata</taxon>
        <taxon>Craniata</taxon>
        <taxon>Vertebrata</taxon>
        <taxon>Euteleostomi</taxon>
        <taxon>Actinopterygii</taxon>
        <taxon>Neopterygii</taxon>
        <taxon>Teleostei</taxon>
        <taxon>Neoteleostei</taxon>
        <taxon>Acanthomorphata</taxon>
        <taxon>Eupercaria</taxon>
        <taxon>Perciformes</taxon>
        <taxon>Notothenioidei</taxon>
        <taxon>Nototheniidae</taxon>
        <taxon>Notothenia</taxon>
    </lineage>
</organism>
<protein>
    <submittedName>
        <fullName evidence="3">Ankyrin repeat domain-containing protein 61-like</fullName>
    </submittedName>
</protein>
<evidence type="ECO:0000313" key="2">
    <source>
        <dbReference type="Proteomes" id="UP000504611"/>
    </source>
</evidence>
<reference evidence="3" key="1">
    <citation type="submission" date="2025-08" db="UniProtKB">
        <authorList>
            <consortium name="RefSeq"/>
        </authorList>
    </citation>
    <scope>IDENTIFICATION</scope>
    <source>
        <tissue evidence="3">Muscle</tissue>
    </source>
</reference>
<dbReference type="SUPFAM" id="SSF48403">
    <property type="entry name" value="Ankyrin repeat"/>
    <property type="match status" value="1"/>
</dbReference>
<dbReference type="KEGG" id="ncc:104944173"/>
<keyword evidence="2" id="KW-1185">Reference proteome</keyword>
<dbReference type="GeneID" id="104944173"/>
<dbReference type="InterPro" id="IPR002110">
    <property type="entry name" value="Ankyrin_rpt"/>
</dbReference>
<evidence type="ECO:0000256" key="1">
    <source>
        <dbReference type="PROSITE-ProRule" id="PRU00023"/>
    </source>
</evidence>
<proteinExistence type="predicted"/>
<dbReference type="PROSITE" id="PS50088">
    <property type="entry name" value="ANK_REPEAT"/>
    <property type="match status" value="1"/>
</dbReference>
<dbReference type="AlphaFoldDB" id="A0A6I9N138"/>
<dbReference type="Proteomes" id="UP000504611">
    <property type="component" value="Unplaced"/>
</dbReference>
<sequence>MSNKYWGHFLPTIGDTPGEDLWKGVSTLPLHMAATYRRAASLQSLLTAGEDPEIRDQLGRTTLHLVIASWPSINPKPGSRFQAAVSGERRGAETCLRLLCEHGVNLNAEVKHVHKTDQCSTSFCRKGYYGSFEVG</sequence>
<dbReference type="OrthoDB" id="10029243at2759"/>
<accession>A0A6I9N138</accession>
<dbReference type="InterPro" id="IPR036770">
    <property type="entry name" value="Ankyrin_rpt-contain_sf"/>
</dbReference>
<keyword evidence="1" id="KW-0040">ANK repeat</keyword>
<dbReference type="RefSeq" id="XP_010767976.1">
    <property type="nucleotide sequence ID" value="XM_010769674.1"/>
</dbReference>